<evidence type="ECO:0000256" key="3">
    <source>
        <dbReference type="ARBA" id="ARBA00023136"/>
    </source>
</evidence>
<reference evidence="5 6" key="1">
    <citation type="journal article" date="2018" name="Sci. Rep.">
        <title>Rhizobium tumorigenes sp. nov., a novel plant tumorigenic bacterium isolated from cane gall tumors on thornless blackberry.</title>
        <authorList>
            <person name="Kuzmanovi N."/>
            <person name="Smalla K."/>
            <person name="Gronow S."/>
            <person name="PuBawska J."/>
        </authorList>
    </citation>
    <scope>NUCLEOTIDE SEQUENCE [LARGE SCALE GENOMIC DNA]</scope>
    <source>
        <strain evidence="5 6">CCBAU 85046</strain>
    </source>
</reference>
<evidence type="ECO:0000259" key="4">
    <source>
        <dbReference type="PROSITE" id="PS51779"/>
    </source>
</evidence>
<dbReference type="AlphaFoldDB" id="A0A2W4CFP0"/>
<organism evidence="5 6">
    <name type="scientific">Rhizobium tubonense</name>
    <dbReference type="NCBI Taxonomy" id="484088"/>
    <lineage>
        <taxon>Bacteria</taxon>
        <taxon>Pseudomonadati</taxon>
        <taxon>Pseudomonadota</taxon>
        <taxon>Alphaproteobacteria</taxon>
        <taxon>Hyphomicrobiales</taxon>
        <taxon>Rhizobiaceae</taxon>
        <taxon>Rhizobium/Agrobacterium group</taxon>
        <taxon>Rhizobium</taxon>
    </lineage>
</organism>
<sequence length="642" mass="68538">MHIRRTGPGIGIAYRRAGTVAAVAVCLAFGPVFAGNALAFKLFGINFFGKDETTEQVIDPVRYTVDLKTGSADKDLRDAITQSSMLVADKDKPVSGDLGLVIKARDDRDRLIAALYEKSRYGGVVAVTVNGTNIDELPPNPTFNHAKPVPVVISVDPGPLFKLGKIRMEGDAATRDPANYGLSPGGDAGSLTILKAGDKIVAELKNEGRPLARIAARDVVADHDTNTVDITLRVDGGPVAPIGIVGVTGQKSIDPDFIRRYSRINEGKPYSPDDLKKASDRLRKLGVFSSVTIREADKLSANGSIPMTIEVSEGKQKYFGVGAQYSTIDGFGLQGYWGNRNLFGQAESLRIEGAISRLGETTDYKDLDYSAGILYSKPGAFFPAATFNASLKAKSEHPDNYDANSITADAGLSYELTDFDTISAGGRVSYEDSHTDAFGDQQYLTFSIPISYVRDTRDNKLDPTEGYRATADAQPSYEALSGTIFTSLEGSISGYKGIGANDNIVFAGKLAAGSLLGADNIENIPTTRRFFAGGGGSVRGYSYQEITPYNALNQALGGRSYATASFEARVKITEAIGLVPFIDAGSVTDSTFPDFSDIRVGAGIGVRYATPFGPIRLDFAVPLDKYQNGTDYGIYAGIGQSF</sequence>
<gene>
    <name evidence="5" type="ORF">CPY51_24930</name>
</gene>
<accession>A0A2W4CFP0</accession>
<dbReference type="Gene3D" id="3.10.20.310">
    <property type="entry name" value="membrane protein fhac"/>
    <property type="match status" value="1"/>
</dbReference>
<evidence type="ECO:0000313" key="5">
    <source>
        <dbReference type="EMBL" id="PZM09535.1"/>
    </source>
</evidence>
<dbReference type="Pfam" id="PF01103">
    <property type="entry name" value="Omp85"/>
    <property type="match status" value="1"/>
</dbReference>
<dbReference type="Pfam" id="PF07244">
    <property type="entry name" value="POTRA"/>
    <property type="match status" value="1"/>
</dbReference>
<dbReference type="Proteomes" id="UP000248925">
    <property type="component" value="Unassembled WGS sequence"/>
</dbReference>
<dbReference type="OrthoDB" id="9769707at2"/>
<dbReference type="InterPro" id="IPR010827">
    <property type="entry name" value="BamA/TamA_POTRA"/>
</dbReference>
<dbReference type="PROSITE" id="PS51779">
    <property type="entry name" value="POTRA"/>
    <property type="match status" value="1"/>
</dbReference>
<evidence type="ECO:0000256" key="2">
    <source>
        <dbReference type="ARBA" id="ARBA00022452"/>
    </source>
</evidence>
<dbReference type="InterPro" id="IPR000184">
    <property type="entry name" value="Bac_surfAg_D15"/>
</dbReference>
<evidence type="ECO:0000313" key="6">
    <source>
        <dbReference type="Proteomes" id="UP000248925"/>
    </source>
</evidence>
<proteinExistence type="predicted"/>
<dbReference type="RefSeq" id="WP_111162916.1">
    <property type="nucleotide sequence ID" value="NZ_PCDP01000059.1"/>
</dbReference>
<dbReference type="InterPro" id="IPR039910">
    <property type="entry name" value="D15-like"/>
</dbReference>
<feature type="domain" description="POTRA" evidence="4">
    <location>
        <begin position="240"/>
        <end position="314"/>
    </location>
</feature>
<dbReference type="PANTHER" id="PTHR12815">
    <property type="entry name" value="SORTING AND ASSEMBLY MACHINERY SAMM50 PROTEIN FAMILY MEMBER"/>
    <property type="match status" value="1"/>
</dbReference>
<dbReference type="GO" id="GO:0019867">
    <property type="term" value="C:outer membrane"/>
    <property type="evidence" value="ECO:0007669"/>
    <property type="project" value="InterPro"/>
</dbReference>
<dbReference type="EMBL" id="PCDP01000059">
    <property type="protein sequence ID" value="PZM09535.1"/>
    <property type="molecule type" value="Genomic_DNA"/>
</dbReference>
<comment type="subcellular location">
    <subcellularLocation>
        <location evidence="1">Membrane</location>
    </subcellularLocation>
</comment>
<dbReference type="Gene3D" id="2.40.160.50">
    <property type="entry name" value="membrane protein fhac: a member of the omp85/tpsb transporter family"/>
    <property type="match status" value="1"/>
</dbReference>
<comment type="caution">
    <text evidence="5">The sequence shown here is derived from an EMBL/GenBank/DDBJ whole genome shotgun (WGS) entry which is preliminary data.</text>
</comment>
<protein>
    <recommendedName>
        <fullName evidence="4">POTRA domain-containing protein</fullName>
    </recommendedName>
</protein>
<dbReference type="PANTHER" id="PTHR12815:SF42">
    <property type="entry name" value="BACTERIAL SURFACE ANTIGEN (D15) DOMAIN-CONTAINING PROTEIN"/>
    <property type="match status" value="1"/>
</dbReference>
<evidence type="ECO:0000256" key="1">
    <source>
        <dbReference type="ARBA" id="ARBA00004370"/>
    </source>
</evidence>
<keyword evidence="6" id="KW-1185">Reference proteome</keyword>
<keyword evidence="2" id="KW-1134">Transmembrane beta strand</keyword>
<keyword evidence="2" id="KW-0812">Transmembrane</keyword>
<dbReference type="InterPro" id="IPR034746">
    <property type="entry name" value="POTRA"/>
</dbReference>
<name>A0A2W4CFP0_9HYPH</name>
<keyword evidence="3" id="KW-0472">Membrane</keyword>